<dbReference type="GO" id="GO:0005739">
    <property type="term" value="C:mitochondrion"/>
    <property type="evidence" value="ECO:0007669"/>
    <property type="project" value="TreeGrafter"/>
</dbReference>
<dbReference type="EMBL" id="PRFA01000002">
    <property type="protein sequence ID" value="PWV02571.1"/>
    <property type="molecule type" value="Genomic_DNA"/>
</dbReference>
<dbReference type="VEuPathDB" id="TriTrypDB:TcYC6_0070740"/>
<dbReference type="PANTHER" id="PTHR14269">
    <property type="entry name" value="CDP-DIACYLGLYCEROL--GLYCEROL-3-PHOSPHATE 3-PHOSPHATIDYLTRANSFERASE-RELATED"/>
    <property type="match status" value="1"/>
</dbReference>
<feature type="compositionally biased region" description="Basic and acidic residues" evidence="1">
    <location>
        <begin position="48"/>
        <end position="64"/>
    </location>
</feature>
<dbReference type="VEuPathDB" id="TriTrypDB:ECC02_005891"/>
<dbReference type="PANTHER" id="PTHR14269:SF4">
    <property type="entry name" value="CAT EYE SYNDROME CRITICAL REGION PROTEIN 5"/>
    <property type="match status" value="1"/>
</dbReference>
<proteinExistence type="predicted"/>
<gene>
    <name evidence="2" type="ORF">C4B63_2g214</name>
</gene>
<dbReference type="VEuPathDB" id="TriTrypDB:TcCLB.510735.50"/>
<dbReference type="VEuPathDB" id="TriTrypDB:C3747_1g226"/>
<name>A0A2V2W223_TRYCR</name>
<dbReference type="GO" id="GO:0046474">
    <property type="term" value="P:glycerophospholipid biosynthetic process"/>
    <property type="evidence" value="ECO:0007669"/>
    <property type="project" value="TreeGrafter"/>
</dbReference>
<dbReference type="VEuPathDB" id="TriTrypDB:TcCLB.506147.140"/>
<dbReference type="Pfam" id="PF13344">
    <property type="entry name" value="Hydrolase_6"/>
    <property type="match status" value="1"/>
</dbReference>
<dbReference type="VEuPathDB" id="TriTrypDB:TCSYLVIO_005730"/>
<dbReference type="Pfam" id="PF13242">
    <property type="entry name" value="Hydrolase_like"/>
    <property type="match status" value="1"/>
</dbReference>
<protein>
    <submittedName>
        <fullName evidence="2">Uncharacterized protein</fullName>
    </submittedName>
</protein>
<feature type="region of interest" description="Disordered" evidence="1">
    <location>
        <begin position="40"/>
        <end position="69"/>
    </location>
</feature>
<dbReference type="VEuPathDB" id="TriTrypDB:Tc_MARK_4355"/>
<dbReference type="Gene3D" id="3.40.50.1000">
    <property type="entry name" value="HAD superfamily/HAD-like"/>
    <property type="match status" value="2"/>
</dbReference>
<dbReference type="VEuPathDB" id="TriTrypDB:BCY84_14388"/>
<dbReference type="SUPFAM" id="SSF56784">
    <property type="entry name" value="HAD-like"/>
    <property type="match status" value="1"/>
</dbReference>
<dbReference type="InterPro" id="IPR006353">
    <property type="entry name" value="HAD-SF_hydro_IIA_CECR5"/>
</dbReference>
<dbReference type="NCBIfam" id="TIGR01456">
    <property type="entry name" value="CECR5"/>
    <property type="match status" value="1"/>
</dbReference>
<sequence>MQRLATKGFIRPTELLRRRFVPPWELDGKSADEFFSGLMQSTNPIQTRRKEKERHEEVEKKSVEEAPSPAELHRIKAIHAHNELVLNQRRNFLPYGANPVVYFERSQMAALGEYEMMLQSSDVAANNASYSPEVREMLRVDLHQKLPYRYESYVEPRGGQAQWPLHGSAGIVLDIDGVVYRSHKLIEGSDTAIRKMTELRIPLLFMTNGGGISEEEKARELSQLVGCEIDSSQILLAHTPMQLLAPMYKNQNVLVVGNPRSAEVAKMYGFDHAISVLQFQAEHPELLPYKKWGDLKKCEPCSVAFPEIAAIFEFTDPEDVFSDVQIMLDVLLSPRGQVGRYISSTQSVPYFLSADDLLWATEAPLPRLGQGAFREMLSAVFESVTGNGLQVTTFGKPRTIAYAFAERRMEEVSARLGWDPKALRAIFMVGDNLETDILGANARGGLWTSVHVLSGIGLAPAARRTLSENDVELEWLEEHVTKTPHYVAPTVDHFFRELLAFPESAVLQNKKPFYGMPNPVDLRETYNFPTIN</sequence>
<dbReference type="InterPro" id="IPR050324">
    <property type="entry name" value="CDP-alcohol_PTase-I"/>
</dbReference>
<dbReference type="VEuPathDB" id="TriTrypDB:TcBrA4_0060830"/>
<comment type="caution">
    <text evidence="2">The sequence shown here is derived from an EMBL/GenBank/DDBJ whole genome shotgun (WGS) entry which is preliminary data.</text>
</comment>
<dbReference type="Proteomes" id="UP000246121">
    <property type="component" value="Unassembled WGS sequence"/>
</dbReference>
<evidence type="ECO:0000313" key="2">
    <source>
        <dbReference type="EMBL" id="PWV02571.1"/>
    </source>
</evidence>
<dbReference type="InterPro" id="IPR036412">
    <property type="entry name" value="HAD-like_sf"/>
</dbReference>
<organism evidence="2 3">
    <name type="scientific">Trypanosoma cruzi</name>
    <dbReference type="NCBI Taxonomy" id="5693"/>
    <lineage>
        <taxon>Eukaryota</taxon>
        <taxon>Discoba</taxon>
        <taxon>Euglenozoa</taxon>
        <taxon>Kinetoplastea</taxon>
        <taxon>Metakinetoplastina</taxon>
        <taxon>Trypanosomatida</taxon>
        <taxon>Trypanosomatidae</taxon>
        <taxon>Trypanosoma</taxon>
        <taxon>Schizotrypanum</taxon>
    </lineage>
</organism>
<dbReference type="VEuPathDB" id="TriTrypDB:C4B63_2g214"/>
<dbReference type="AlphaFoldDB" id="A0A2V2W223"/>
<evidence type="ECO:0000256" key="1">
    <source>
        <dbReference type="SAM" id="MobiDB-lite"/>
    </source>
</evidence>
<evidence type="ECO:0000313" key="3">
    <source>
        <dbReference type="Proteomes" id="UP000246121"/>
    </source>
</evidence>
<dbReference type="InterPro" id="IPR023214">
    <property type="entry name" value="HAD_sf"/>
</dbReference>
<dbReference type="NCBIfam" id="TIGR01460">
    <property type="entry name" value="HAD-SF-IIA"/>
    <property type="match status" value="1"/>
</dbReference>
<dbReference type="VEuPathDB" id="TriTrypDB:TcCL_NonESM00087"/>
<dbReference type="VEuPathDB" id="TriTrypDB:TcG_04668"/>
<dbReference type="VEuPathDB" id="TriTrypDB:TCDM_00044"/>
<accession>A0A2V2W223</accession>
<reference evidence="2 3" key="1">
    <citation type="journal article" date="2018" name="Microb. Genom.">
        <title>Expanding an expanded genome: long-read sequencing of Trypanosoma cruzi.</title>
        <authorList>
            <person name="Berna L."/>
            <person name="Rodriguez M."/>
            <person name="Chiribao M.L."/>
            <person name="Parodi-Talice A."/>
            <person name="Pita S."/>
            <person name="Rijo G."/>
            <person name="Alvarez-Valin F."/>
            <person name="Robello C."/>
        </authorList>
    </citation>
    <scope>NUCLEOTIDE SEQUENCE [LARGE SCALE GENOMIC DNA]</scope>
    <source>
        <strain evidence="2 3">Dm28c</strain>
    </source>
</reference>
<dbReference type="InterPro" id="IPR006357">
    <property type="entry name" value="HAD-SF_hydro_IIA"/>
</dbReference>